<gene>
    <name evidence="1" type="ORF">L6452_35889</name>
</gene>
<evidence type="ECO:0000313" key="1">
    <source>
        <dbReference type="EMBL" id="KAI3681106.1"/>
    </source>
</evidence>
<protein>
    <submittedName>
        <fullName evidence="1">Uncharacterized protein</fullName>
    </submittedName>
</protein>
<comment type="caution">
    <text evidence="1">The sequence shown here is derived from an EMBL/GenBank/DDBJ whole genome shotgun (WGS) entry which is preliminary data.</text>
</comment>
<organism evidence="1 2">
    <name type="scientific">Arctium lappa</name>
    <name type="common">Greater burdock</name>
    <name type="synonym">Lappa major</name>
    <dbReference type="NCBI Taxonomy" id="4217"/>
    <lineage>
        <taxon>Eukaryota</taxon>
        <taxon>Viridiplantae</taxon>
        <taxon>Streptophyta</taxon>
        <taxon>Embryophyta</taxon>
        <taxon>Tracheophyta</taxon>
        <taxon>Spermatophyta</taxon>
        <taxon>Magnoliopsida</taxon>
        <taxon>eudicotyledons</taxon>
        <taxon>Gunneridae</taxon>
        <taxon>Pentapetalae</taxon>
        <taxon>asterids</taxon>
        <taxon>campanulids</taxon>
        <taxon>Asterales</taxon>
        <taxon>Asteraceae</taxon>
        <taxon>Carduoideae</taxon>
        <taxon>Cardueae</taxon>
        <taxon>Arctiinae</taxon>
        <taxon>Arctium</taxon>
    </lineage>
</organism>
<dbReference type="EMBL" id="CM042059">
    <property type="protein sequence ID" value="KAI3681106.1"/>
    <property type="molecule type" value="Genomic_DNA"/>
</dbReference>
<accession>A0ACB8Y8K9</accession>
<proteinExistence type="predicted"/>
<reference evidence="1 2" key="2">
    <citation type="journal article" date="2022" name="Mol. Ecol. Resour.">
        <title>The genomes of chicory, endive, great burdock and yacon provide insights into Asteraceae paleo-polyploidization history and plant inulin production.</title>
        <authorList>
            <person name="Fan W."/>
            <person name="Wang S."/>
            <person name="Wang H."/>
            <person name="Wang A."/>
            <person name="Jiang F."/>
            <person name="Liu H."/>
            <person name="Zhao H."/>
            <person name="Xu D."/>
            <person name="Zhang Y."/>
        </authorList>
    </citation>
    <scope>NUCLEOTIDE SEQUENCE [LARGE SCALE GENOMIC DNA]</scope>
    <source>
        <strain evidence="2">cv. Niubang</strain>
    </source>
</reference>
<name>A0ACB8Y8K9_ARCLA</name>
<reference evidence="2" key="1">
    <citation type="journal article" date="2022" name="Mol. Ecol. Resour.">
        <title>The genomes of chicory, endive, great burdock and yacon provide insights into Asteraceae palaeo-polyploidization history and plant inulin production.</title>
        <authorList>
            <person name="Fan W."/>
            <person name="Wang S."/>
            <person name="Wang H."/>
            <person name="Wang A."/>
            <person name="Jiang F."/>
            <person name="Liu H."/>
            <person name="Zhao H."/>
            <person name="Xu D."/>
            <person name="Zhang Y."/>
        </authorList>
    </citation>
    <scope>NUCLEOTIDE SEQUENCE [LARGE SCALE GENOMIC DNA]</scope>
    <source>
        <strain evidence="2">cv. Niubang</strain>
    </source>
</reference>
<evidence type="ECO:0000313" key="2">
    <source>
        <dbReference type="Proteomes" id="UP001055879"/>
    </source>
</evidence>
<dbReference type="Proteomes" id="UP001055879">
    <property type="component" value="Linkage Group LG13"/>
</dbReference>
<keyword evidence="2" id="KW-1185">Reference proteome</keyword>
<sequence>MFIRGVSSCDEKIDVEWFELLKMSKMLGKLDIEMKLFYDGCEGDELSIEYLRRITKIFIADGDCIDSIKFTYDGVDGVNYVSPAYGGYGGTNHMITFAEGEVITRITGTFGEHGQAMVITSLSIDTNKGTHGPYGKNVGTGFSLPVTKGKFIGFYGTYGDYIQSFGAILQPVSN</sequence>